<dbReference type="GeneID" id="72067536"/>
<protein>
    <recommendedName>
        <fullName evidence="8">Rhodopsin domain-containing protein</fullName>
    </recommendedName>
</protein>
<dbReference type="PANTHER" id="PTHR33048">
    <property type="entry name" value="PTH11-LIKE INTEGRAL MEMBRANE PROTEIN (AFU_ORTHOLOGUE AFUA_5G11245)"/>
    <property type="match status" value="1"/>
</dbReference>
<keyword evidence="3 7" id="KW-1133">Transmembrane helix</keyword>
<proteinExistence type="inferred from homology"/>
<evidence type="ECO:0000256" key="3">
    <source>
        <dbReference type="ARBA" id="ARBA00022989"/>
    </source>
</evidence>
<dbReference type="Proteomes" id="UP000829364">
    <property type="component" value="Chromosome 4"/>
</dbReference>
<feature type="region of interest" description="Disordered" evidence="6">
    <location>
        <begin position="165"/>
        <end position="185"/>
    </location>
</feature>
<dbReference type="AlphaFoldDB" id="A0A9Q8QGE2"/>
<dbReference type="Pfam" id="PF20684">
    <property type="entry name" value="Fung_rhodopsin"/>
    <property type="match status" value="1"/>
</dbReference>
<dbReference type="OrthoDB" id="5278984at2759"/>
<comment type="subcellular location">
    <subcellularLocation>
        <location evidence="1">Membrane</location>
        <topology evidence="1">Multi-pass membrane protein</topology>
    </subcellularLocation>
</comment>
<keyword evidence="4 7" id="KW-0472">Membrane</keyword>
<gene>
    <name evidence="9" type="ORF">JDV02_005587</name>
</gene>
<dbReference type="PANTHER" id="PTHR33048:SF55">
    <property type="entry name" value="INTEGRAL MEMBRANE PROTEIN"/>
    <property type="match status" value="1"/>
</dbReference>
<dbReference type="KEGG" id="ptkz:JDV02_005587"/>
<evidence type="ECO:0000256" key="7">
    <source>
        <dbReference type="SAM" id="Phobius"/>
    </source>
</evidence>
<feature type="transmembrane region" description="Helical" evidence="7">
    <location>
        <begin position="28"/>
        <end position="49"/>
    </location>
</feature>
<dbReference type="RefSeq" id="XP_047842884.1">
    <property type="nucleotide sequence ID" value="XM_047986900.1"/>
</dbReference>
<evidence type="ECO:0000256" key="4">
    <source>
        <dbReference type="ARBA" id="ARBA00023136"/>
    </source>
</evidence>
<dbReference type="GO" id="GO:0016020">
    <property type="term" value="C:membrane"/>
    <property type="evidence" value="ECO:0007669"/>
    <property type="project" value="UniProtKB-SubCell"/>
</dbReference>
<organism evidence="9 10">
    <name type="scientific">Purpureocillium takamizusanense</name>
    <dbReference type="NCBI Taxonomy" id="2060973"/>
    <lineage>
        <taxon>Eukaryota</taxon>
        <taxon>Fungi</taxon>
        <taxon>Dikarya</taxon>
        <taxon>Ascomycota</taxon>
        <taxon>Pezizomycotina</taxon>
        <taxon>Sordariomycetes</taxon>
        <taxon>Hypocreomycetidae</taxon>
        <taxon>Hypocreales</taxon>
        <taxon>Ophiocordycipitaceae</taxon>
        <taxon>Purpureocillium</taxon>
    </lineage>
</organism>
<feature type="domain" description="Rhodopsin" evidence="8">
    <location>
        <begin position="1"/>
        <end position="93"/>
    </location>
</feature>
<dbReference type="EMBL" id="CP086357">
    <property type="protein sequence ID" value="UNI19403.1"/>
    <property type="molecule type" value="Genomic_DNA"/>
</dbReference>
<evidence type="ECO:0000256" key="6">
    <source>
        <dbReference type="SAM" id="MobiDB-lite"/>
    </source>
</evidence>
<keyword evidence="10" id="KW-1185">Reference proteome</keyword>
<sequence length="185" mass="20576">MNILTDVMVMALPIPSILRLQLSTKSKVMLCCMFLLGGFVTVTSILRTTSVQNSIKNQQDLTYNFIDRGIWTLTEANLGIVTACLLVLKQPLTRLLPRVFPSTKKGSSYIPDNTQGRTVGYYLSDLSTEEAAAEVWRGPVRNHPVGVRLPNARCDEDVMQKFKSRDGSDQDILAGSRMRTETGHV</sequence>
<evidence type="ECO:0000256" key="2">
    <source>
        <dbReference type="ARBA" id="ARBA00022692"/>
    </source>
</evidence>
<name>A0A9Q8QGE2_9HYPO</name>
<evidence type="ECO:0000313" key="10">
    <source>
        <dbReference type="Proteomes" id="UP000829364"/>
    </source>
</evidence>
<feature type="transmembrane region" description="Helical" evidence="7">
    <location>
        <begin position="69"/>
        <end position="88"/>
    </location>
</feature>
<evidence type="ECO:0000313" key="9">
    <source>
        <dbReference type="EMBL" id="UNI19403.1"/>
    </source>
</evidence>
<evidence type="ECO:0000259" key="8">
    <source>
        <dbReference type="Pfam" id="PF20684"/>
    </source>
</evidence>
<keyword evidence="2 7" id="KW-0812">Transmembrane</keyword>
<evidence type="ECO:0000256" key="5">
    <source>
        <dbReference type="ARBA" id="ARBA00038359"/>
    </source>
</evidence>
<dbReference type="InterPro" id="IPR049326">
    <property type="entry name" value="Rhodopsin_dom_fungi"/>
</dbReference>
<comment type="similarity">
    <text evidence="5">Belongs to the SAT4 family.</text>
</comment>
<accession>A0A9Q8QGE2</accession>
<reference evidence="9" key="1">
    <citation type="submission" date="2021-11" db="EMBL/GenBank/DDBJ databases">
        <title>Purpureocillium_takamizusanense_genome.</title>
        <authorList>
            <person name="Nguyen N.-H."/>
        </authorList>
    </citation>
    <scope>NUCLEOTIDE SEQUENCE</scope>
    <source>
        <strain evidence="9">PT3</strain>
    </source>
</reference>
<dbReference type="InterPro" id="IPR052337">
    <property type="entry name" value="SAT4-like"/>
</dbReference>
<evidence type="ECO:0000256" key="1">
    <source>
        <dbReference type="ARBA" id="ARBA00004141"/>
    </source>
</evidence>